<evidence type="ECO:0000313" key="2">
    <source>
        <dbReference type="Proteomes" id="UP001162060"/>
    </source>
</evidence>
<organism evidence="1 2">
    <name type="scientific">Peronospora matthiolae</name>
    <dbReference type="NCBI Taxonomy" id="2874970"/>
    <lineage>
        <taxon>Eukaryota</taxon>
        <taxon>Sar</taxon>
        <taxon>Stramenopiles</taxon>
        <taxon>Oomycota</taxon>
        <taxon>Peronosporomycetes</taxon>
        <taxon>Peronosporales</taxon>
        <taxon>Peronosporaceae</taxon>
        <taxon>Peronospora</taxon>
    </lineage>
</organism>
<comment type="caution">
    <text evidence="1">The sequence shown here is derived from an EMBL/GenBank/DDBJ whole genome shotgun (WGS) entry which is preliminary data.</text>
</comment>
<protein>
    <submittedName>
        <fullName evidence="1">Uncharacterized protein</fullName>
    </submittedName>
</protein>
<dbReference type="EMBL" id="CAKLBY020000097">
    <property type="protein sequence ID" value="CAK7926293.1"/>
    <property type="molecule type" value="Genomic_DNA"/>
</dbReference>
<reference evidence="1" key="1">
    <citation type="submission" date="2024-01" db="EMBL/GenBank/DDBJ databases">
        <authorList>
            <person name="Webb A."/>
        </authorList>
    </citation>
    <scope>NUCLEOTIDE SEQUENCE</scope>
    <source>
        <strain evidence="1">Pm1</strain>
    </source>
</reference>
<name>A0AAV1TZ43_9STRA</name>
<evidence type="ECO:0000313" key="1">
    <source>
        <dbReference type="EMBL" id="CAK7926293.1"/>
    </source>
</evidence>
<accession>A0AAV1TZ43</accession>
<dbReference type="AlphaFoldDB" id="A0AAV1TZ43"/>
<sequence length="41" mass="4855">MIQKEHFEHYMETVDDPELADQLTILRLADVDELKDVLIAR</sequence>
<gene>
    <name evidence="1" type="ORF">PM001_LOCUS11443</name>
</gene>
<dbReference type="Proteomes" id="UP001162060">
    <property type="component" value="Unassembled WGS sequence"/>
</dbReference>
<proteinExistence type="predicted"/>